<dbReference type="EMBL" id="NRSJ01000046">
    <property type="protein sequence ID" value="MBK1706622.1"/>
    <property type="molecule type" value="Genomic_DNA"/>
</dbReference>
<dbReference type="SUPFAM" id="SSF54975">
    <property type="entry name" value="Acylphosphatase/BLUF domain-like"/>
    <property type="match status" value="1"/>
</dbReference>
<dbReference type="InterPro" id="IPR036046">
    <property type="entry name" value="Acylphosphatase-like_dom_sf"/>
</dbReference>
<dbReference type="Pfam" id="PF04940">
    <property type="entry name" value="BLUF"/>
    <property type="match status" value="1"/>
</dbReference>
<dbReference type="PROSITE" id="PS50925">
    <property type="entry name" value="BLUF"/>
    <property type="match status" value="1"/>
</dbReference>
<name>A0AAJ0U7H2_9GAMM</name>
<dbReference type="InterPro" id="IPR007024">
    <property type="entry name" value="BLUF_domain"/>
</dbReference>
<dbReference type="AlphaFoldDB" id="A0AAJ0U7H2"/>
<dbReference type="GO" id="GO:0009882">
    <property type="term" value="F:blue light photoreceptor activity"/>
    <property type="evidence" value="ECO:0007669"/>
    <property type="project" value="InterPro"/>
</dbReference>
<feature type="domain" description="BLUF" evidence="1">
    <location>
        <begin position="2"/>
        <end position="93"/>
    </location>
</feature>
<reference evidence="2" key="2">
    <citation type="journal article" date="2020" name="Microorganisms">
        <title>Osmotic Adaptation and Compatible Solute Biosynthesis of Phototrophic Bacteria as Revealed from Genome Analyses.</title>
        <authorList>
            <person name="Imhoff J.F."/>
            <person name="Rahn T."/>
            <person name="Kunzel S."/>
            <person name="Keller A."/>
            <person name="Neulinger S.C."/>
        </authorList>
    </citation>
    <scope>NUCLEOTIDE SEQUENCE</scope>
    <source>
        <strain evidence="2">DSM 11080</strain>
    </source>
</reference>
<keyword evidence="3" id="KW-1185">Reference proteome</keyword>
<reference evidence="2" key="1">
    <citation type="submission" date="2017-08" db="EMBL/GenBank/DDBJ databases">
        <authorList>
            <person name="Imhoff J.F."/>
            <person name="Rahn T."/>
            <person name="Kuenzel S."/>
            <person name="Neulinger S.C."/>
        </authorList>
    </citation>
    <scope>NUCLEOTIDE SEQUENCE</scope>
    <source>
        <strain evidence="2">DSM 11080</strain>
    </source>
</reference>
<comment type="caution">
    <text evidence="2">The sequence shown here is derived from an EMBL/GenBank/DDBJ whole genome shotgun (WGS) entry which is preliminary data.</text>
</comment>
<protein>
    <recommendedName>
        <fullName evidence="1">BLUF domain-containing protein</fullName>
    </recommendedName>
</protein>
<accession>A0AAJ0U7H2</accession>
<evidence type="ECO:0000259" key="1">
    <source>
        <dbReference type="PROSITE" id="PS50925"/>
    </source>
</evidence>
<dbReference type="Proteomes" id="UP001296776">
    <property type="component" value="Unassembled WGS sequence"/>
</dbReference>
<dbReference type="RefSeq" id="WP_200348085.1">
    <property type="nucleotide sequence ID" value="NZ_NRSJ01000046.1"/>
</dbReference>
<organism evidence="2 3">
    <name type="scientific">Halochromatium glycolicum</name>
    <dbReference type="NCBI Taxonomy" id="85075"/>
    <lineage>
        <taxon>Bacteria</taxon>
        <taxon>Pseudomonadati</taxon>
        <taxon>Pseudomonadota</taxon>
        <taxon>Gammaproteobacteria</taxon>
        <taxon>Chromatiales</taxon>
        <taxon>Chromatiaceae</taxon>
        <taxon>Halochromatium</taxon>
    </lineage>
</organism>
<dbReference type="GO" id="GO:0071949">
    <property type="term" value="F:FAD binding"/>
    <property type="evidence" value="ECO:0007669"/>
    <property type="project" value="InterPro"/>
</dbReference>
<evidence type="ECO:0000313" key="3">
    <source>
        <dbReference type="Proteomes" id="UP001296776"/>
    </source>
</evidence>
<gene>
    <name evidence="2" type="ORF">CKO40_19245</name>
</gene>
<sequence>MPFQLCYASTATRDFTRNDLLKLLSAARAYNAEQGITGLLLYQDGHFLQVLEGEMDKVRALFKRICEDDRHTKVALLFEELVSQPQYPDWSMGFQALDGSELMEFPQEDGEEKDLRSVAQTMGRAKELLIYVRTQGLDPAKDVI</sequence>
<dbReference type="Gene3D" id="3.30.70.100">
    <property type="match status" value="1"/>
</dbReference>
<evidence type="ECO:0000313" key="2">
    <source>
        <dbReference type="EMBL" id="MBK1706622.1"/>
    </source>
</evidence>
<dbReference type="SMART" id="SM01034">
    <property type="entry name" value="BLUF"/>
    <property type="match status" value="1"/>
</dbReference>
<proteinExistence type="predicted"/>